<dbReference type="PANTHER" id="PTHR33515">
    <property type="entry name" value="RIBOSOME-BINDING FACTOR A, CHLOROPLASTIC-RELATED"/>
    <property type="match status" value="1"/>
</dbReference>
<name>A0A3B0YW80_9ZZZZ</name>
<reference evidence="2" key="1">
    <citation type="submission" date="2018-06" db="EMBL/GenBank/DDBJ databases">
        <authorList>
            <person name="Zhirakovskaya E."/>
        </authorList>
    </citation>
    <scope>NUCLEOTIDE SEQUENCE</scope>
</reference>
<dbReference type="InterPro" id="IPR023799">
    <property type="entry name" value="RbfA_dom_sf"/>
</dbReference>
<dbReference type="GO" id="GO:0006364">
    <property type="term" value="P:rRNA processing"/>
    <property type="evidence" value="ECO:0007669"/>
    <property type="project" value="InterPro"/>
</dbReference>
<dbReference type="PANTHER" id="PTHR33515:SF1">
    <property type="entry name" value="RIBOSOME-BINDING FACTOR A, CHLOROPLASTIC-RELATED"/>
    <property type="match status" value="1"/>
</dbReference>
<dbReference type="GO" id="GO:0005829">
    <property type="term" value="C:cytosol"/>
    <property type="evidence" value="ECO:0007669"/>
    <property type="project" value="TreeGrafter"/>
</dbReference>
<protein>
    <submittedName>
        <fullName evidence="2">Ribosome-binding factor A</fullName>
    </submittedName>
</protein>
<dbReference type="PROSITE" id="PS01319">
    <property type="entry name" value="RBFA"/>
    <property type="match status" value="1"/>
</dbReference>
<feature type="region of interest" description="Disordered" evidence="1">
    <location>
        <begin position="119"/>
        <end position="139"/>
    </location>
</feature>
<evidence type="ECO:0000313" key="2">
    <source>
        <dbReference type="EMBL" id="VAW85268.1"/>
    </source>
</evidence>
<dbReference type="AlphaFoldDB" id="A0A3B0YW80"/>
<dbReference type="InterPro" id="IPR000238">
    <property type="entry name" value="RbfA"/>
</dbReference>
<dbReference type="SUPFAM" id="SSF89919">
    <property type="entry name" value="Ribosome-binding factor A, RbfA"/>
    <property type="match status" value="1"/>
</dbReference>
<sequence length="139" mass="15682">MATRNYKRTDRVADQIQRELAQLIAHQVKDPRVGMVTITGVDVTREFDHAKIFFTVMDADQVAIKETLTGLSKAAGFLRRELGRAIRLRTIPQLHFHYDSTIEQGVHLANLIEQAVKSDKRLSDSEEPVANPDDTDGKL</sequence>
<dbReference type="HAMAP" id="MF_00003">
    <property type="entry name" value="RbfA"/>
    <property type="match status" value="1"/>
</dbReference>
<evidence type="ECO:0000256" key="1">
    <source>
        <dbReference type="SAM" id="MobiDB-lite"/>
    </source>
</evidence>
<dbReference type="InterPro" id="IPR020053">
    <property type="entry name" value="Ribosome-bd_factorA_CS"/>
</dbReference>
<organism evidence="2">
    <name type="scientific">hydrothermal vent metagenome</name>
    <dbReference type="NCBI Taxonomy" id="652676"/>
    <lineage>
        <taxon>unclassified sequences</taxon>
        <taxon>metagenomes</taxon>
        <taxon>ecological metagenomes</taxon>
    </lineage>
</organism>
<dbReference type="EMBL" id="UOFP01000086">
    <property type="protein sequence ID" value="VAW85268.1"/>
    <property type="molecule type" value="Genomic_DNA"/>
</dbReference>
<dbReference type="GO" id="GO:0043024">
    <property type="term" value="F:ribosomal small subunit binding"/>
    <property type="evidence" value="ECO:0007669"/>
    <property type="project" value="TreeGrafter"/>
</dbReference>
<dbReference type="Pfam" id="PF02033">
    <property type="entry name" value="RBFA"/>
    <property type="match status" value="1"/>
</dbReference>
<dbReference type="Gene3D" id="3.30.300.20">
    <property type="match status" value="1"/>
</dbReference>
<dbReference type="NCBIfam" id="TIGR00082">
    <property type="entry name" value="rbfA"/>
    <property type="match status" value="1"/>
</dbReference>
<accession>A0A3B0YW80</accession>
<gene>
    <name evidence="2" type="ORF">MNBD_GAMMA18-1730</name>
</gene>
<dbReference type="InterPro" id="IPR015946">
    <property type="entry name" value="KH_dom-like_a/b"/>
</dbReference>
<proteinExistence type="inferred from homology"/>